<dbReference type="PRINTS" id="PR00313">
    <property type="entry name" value="CABNDNGRPT"/>
</dbReference>
<reference evidence="4 5" key="1">
    <citation type="submission" date="2019-01" db="EMBL/GenBank/DDBJ databases">
        <authorList>
            <person name="Brito A."/>
        </authorList>
    </citation>
    <scope>NUCLEOTIDE SEQUENCE [LARGE SCALE GENOMIC DNA]</scope>
    <source>
        <strain evidence="4">1</strain>
    </source>
</reference>
<feature type="region of interest" description="Disordered" evidence="3">
    <location>
        <begin position="92"/>
        <end position="161"/>
    </location>
</feature>
<evidence type="ECO:0000256" key="2">
    <source>
        <dbReference type="ARBA" id="ARBA00022525"/>
    </source>
</evidence>
<evidence type="ECO:0008006" key="6">
    <source>
        <dbReference type="Google" id="ProtNLM"/>
    </source>
</evidence>
<keyword evidence="5" id="KW-1185">Reference proteome</keyword>
<dbReference type="PROSITE" id="PS00330">
    <property type="entry name" value="HEMOLYSIN_CALCIUM"/>
    <property type="match status" value="8"/>
</dbReference>
<dbReference type="InterPro" id="IPR011049">
    <property type="entry name" value="Serralysin-like_metalloprot_C"/>
</dbReference>
<evidence type="ECO:0000256" key="3">
    <source>
        <dbReference type="SAM" id="MobiDB-lite"/>
    </source>
</evidence>
<dbReference type="SUPFAM" id="SSF51120">
    <property type="entry name" value="beta-Roll"/>
    <property type="match status" value="3"/>
</dbReference>
<dbReference type="AlphaFoldDB" id="A0A563W2S8"/>
<dbReference type="RefSeq" id="WP_144876432.1">
    <property type="nucleotide sequence ID" value="NZ_LR214406.1"/>
</dbReference>
<name>A0A563W2S8_9CYAN</name>
<dbReference type="Proteomes" id="UP000320055">
    <property type="component" value="Unassembled WGS sequence"/>
</dbReference>
<dbReference type="OrthoDB" id="423072at2"/>
<comment type="subcellular location">
    <subcellularLocation>
        <location evidence="1">Secreted</location>
    </subcellularLocation>
</comment>
<dbReference type="PANTHER" id="PTHR38340:SF1">
    <property type="entry name" value="S-LAYER PROTEIN"/>
    <property type="match status" value="1"/>
</dbReference>
<dbReference type="PANTHER" id="PTHR38340">
    <property type="entry name" value="S-LAYER PROTEIN"/>
    <property type="match status" value="1"/>
</dbReference>
<dbReference type="InterPro" id="IPR018511">
    <property type="entry name" value="Hemolysin-typ_Ca-bd_CS"/>
</dbReference>
<gene>
    <name evidence="4" type="ORF">H1P_6740001</name>
</gene>
<keyword evidence="2" id="KW-0964">Secreted</keyword>
<dbReference type="InterPro" id="IPR050557">
    <property type="entry name" value="RTX_toxin/Mannuronan_C5-epim"/>
</dbReference>
<feature type="region of interest" description="Disordered" evidence="3">
    <location>
        <begin position="187"/>
        <end position="230"/>
    </location>
</feature>
<proteinExistence type="predicted"/>
<dbReference type="Gene3D" id="2.150.10.10">
    <property type="entry name" value="Serralysin-like metalloprotease, C-terminal"/>
    <property type="match status" value="4"/>
</dbReference>
<protein>
    <recommendedName>
        <fullName evidence="6">Calcium-binding protein</fullName>
    </recommendedName>
</protein>
<dbReference type="GO" id="GO:0005576">
    <property type="term" value="C:extracellular region"/>
    <property type="evidence" value="ECO:0007669"/>
    <property type="project" value="UniProtKB-SubCell"/>
</dbReference>
<dbReference type="InterPro" id="IPR001343">
    <property type="entry name" value="Hemolysn_Ca-bd"/>
</dbReference>
<evidence type="ECO:0000256" key="1">
    <source>
        <dbReference type="ARBA" id="ARBA00004613"/>
    </source>
</evidence>
<sequence>MPTAATVPYKPANRCIFLSDGDRTLGTSFDIFGPTTNGAPNVVAGDFDGNGTSDFLQVGPSNRASSERITFIEGFRSSASFDGDSVIGSAGNDTLRGRDGNENLNGLAGDDSLEGRNGDDILNGGAGNDSLFGGDGNDVLEGSDGNDSLDGGDDNDTLNGGRGKNFLLGGKGNDSLIGSIGNDTLEGGEGDDILDGGNRKDVLRGDSGNDTLLGGRNTDNLEGGSGNDLLDGGESNDLLFGEEGDDTLRGDAGEDILEGGAGNDILDGGDGLDIALYEGKFEGFDITINDDESITVTDIDTSDGDEGTDTLTNISQLAFGGNTRIGPDNNRNTIVGVAGVSEGRDFRFISGGDAAATNFVIDIEGDDTGLGLDFDTSKLASFINDITLPDQDIENARLAANLLLDAAGGAASAIPVIGGIGSTAAAITQTLTNYEFDLAQVDAQKQAAMDAVNNPDYNTGAWLDIKENNRDMVVIEDFQIGVDNLFLPSVSDLPDVNVSYVVKPVTSSLNNGRGVFIEAQIDKSDGSETSNLVLITNNYESLSNTDFTKQITDLLRTEEDGGSMIGTFNQIPIRVSPLGNRNDQFGSFAGDHIDGQEFGPARSAPGSFELIGEFGDDLIQGGSQDDLLNGGFNTAIPTFANITYEDDGFDILQGRKGDDELRGGTGNDILDGGGLIYENTDEGINVTGGAIRLVET</sequence>
<accession>A0A563W2S8</accession>
<organism evidence="4 5">
    <name type="scientific">Hyella patelloides LEGE 07179</name>
    <dbReference type="NCBI Taxonomy" id="945734"/>
    <lineage>
        <taxon>Bacteria</taxon>
        <taxon>Bacillati</taxon>
        <taxon>Cyanobacteriota</taxon>
        <taxon>Cyanophyceae</taxon>
        <taxon>Pleurocapsales</taxon>
        <taxon>Hyellaceae</taxon>
        <taxon>Hyella</taxon>
    </lineage>
</organism>
<dbReference type="GO" id="GO:0005509">
    <property type="term" value="F:calcium ion binding"/>
    <property type="evidence" value="ECO:0007669"/>
    <property type="project" value="InterPro"/>
</dbReference>
<dbReference type="EMBL" id="CAACVJ010000639">
    <property type="protein sequence ID" value="VEP18019.1"/>
    <property type="molecule type" value="Genomic_DNA"/>
</dbReference>
<dbReference type="Pfam" id="PF00353">
    <property type="entry name" value="HemolysinCabind"/>
    <property type="match status" value="6"/>
</dbReference>
<evidence type="ECO:0000313" key="4">
    <source>
        <dbReference type="EMBL" id="VEP18019.1"/>
    </source>
</evidence>
<evidence type="ECO:0000313" key="5">
    <source>
        <dbReference type="Proteomes" id="UP000320055"/>
    </source>
</evidence>